<dbReference type="Gene3D" id="3.50.50.60">
    <property type="entry name" value="FAD/NAD(P)-binding domain"/>
    <property type="match status" value="2"/>
</dbReference>
<name>A0ABW2C3J9_9PSEU</name>
<dbReference type="EC" id="1.14.13.-" evidence="2"/>
<evidence type="ECO:0000313" key="3">
    <source>
        <dbReference type="Proteomes" id="UP001596337"/>
    </source>
</evidence>
<dbReference type="Proteomes" id="UP001596337">
    <property type="component" value="Unassembled WGS sequence"/>
</dbReference>
<dbReference type="SUPFAM" id="SSF51905">
    <property type="entry name" value="FAD/NAD(P)-binding domain"/>
    <property type="match status" value="2"/>
</dbReference>
<evidence type="ECO:0000256" key="1">
    <source>
        <dbReference type="ARBA" id="ARBA00023002"/>
    </source>
</evidence>
<keyword evidence="2" id="KW-0503">Monooxygenase</keyword>
<gene>
    <name evidence="2" type="ORF">ACFQGD_17395</name>
</gene>
<proteinExistence type="predicted"/>
<accession>A0ABW2C3J9</accession>
<dbReference type="PANTHER" id="PTHR43539">
    <property type="entry name" value="FLAVIN-BINDING MONOOXYGENASE-LIKE PROTEIN (AFU_ORTHOLOGUE AFUA_4G09220)"/>
    <property type="match status" value="1"/>
</dbReference>
<protein>
    <submittedName>
        <fullName evidence="2">Flavin-containing monooxygenase</fullName>
        <ecNumber evidence="2">1.14.13.-</ecNumber>
    </submittedName>
</protein>
<dbReference type="Pfam" id="PF13738">
    <property type="entry name" value="Pyr_redox_3"/>
    <property type="match status" value="1"/>
</dbReference>
<dbReference type="InterPro" id="IPR036188">
    <property type="entry name" value="FAD/NAD-bd_sf"/>
</dbReference>
<dbReference type="EMBL" id="JBHSXX010000001">
    <property type="protein sequence ID" value="MFC6868920.1"/>
    <property type="molecule type" value="Genomic_DNA"/>
</dbReference>
<sequence length="608" mass="67797">MTDTLITPTALSAQERAEAWFEGFEEALRARDVSRAAAMFAATSYWRDLIAFSWNLTTVEQPDGVADLLTETVARTDPSGFTITEPPEEADGVVTAWFRFETAVGRGKGLVRLVEEAGETKAWTFLTTMYELKGHEEPRGPTRPKGVQHGAFKDRVTWRERRQQEAESLGVTTQPYVLVVGGGQGGIALGARLRQLGVPSLVVDKHPRPGDQWRNRYKSLCLHDPVWYDHLPYIPFPDNWPIFSPKDKIADWLESYVKVMEITYWSSTEVRSASYSEETGEWTVQLEREGQPLTLRPKQLVLATGMSGKPNMPDVPGEDVFRGDVHHSSAHPGPDAYAGKRCVVIGSNNSAFDICGALWEHDADVTMVQRSSTHIVKSDTLMDIGLGDLYSERAVAAGVTTEKADLIFASLPYRIMHEFQIPLYERMAERDRDFYERLERAGFWHDWGEDGSGLFMKYLRRASGYYIDVGAAELVADGEVKLAHGEVSHLTEDAVVLDDGTELPADLVVYATGYGSMNGWAADLISQDVADKVGKVWGLGSDTTKDPGPWEGEQRNMWKPTQQAGLWFHGGNLHQSRHYSLYLALQLKARHAGLPTPVYGLPEVHHTS</sequence>
<comment type="caution">
    <text evidence="2">The sequence shown here is derived from an EMBL/GenBank/DDBJ whole genome shotgun (WGS) entry which is preliminary data.</text>
</comment>
<dbReference type="PANTHER" id="PTHR43539:SF68">
    <property type="entry name" value="FLAVIN-BINDING MONOOXYGENASE-LIKE PROTEIN (AFU_ORTHOLOGUE AFUA_4G09220)"/>
    <property type="match status" value="1"/>
</dbReference>
<keyword evidence="1 2" id="KW-0560">Oxidoreductase</keyword>
<dbReference type="InterPro" id="IPR032710">
    <property type="entry name" value="NTF2-like_dom_sf"/>
</dbReference>
<dbReference type="InterPro" id="IPR050982">
    <property type="entry name" value="Auxin_biosynth/cation_transpt"/>
</dbReference>
<keyword evidence="3" id="KW-1185">Reference proteome</keyword>
<dbReference type="GO" id="GO:0004497">
    <property type="term" value="F:monooxygenase activity"/>
    <property type="evidence" value="ECO:0007669"/>
    <property type="project" value="UniProtKB-KW"/>
</dbReference>
<organism evidence="2 3">
    <name type="scientific">Haloechinothrix salitolerans</name>
    <dbReference type="NCBI Taxonomy" id="926830"/>
    <lineage>
        <taxon>Bacteria</taxon>
        <taxon>Bacillati</taxon>
        <taxon>Actinomycetota</taxon>
        <taxon>Actinomycetes</taxon>
        <taxon>Pseudonocardiales</taxon>
        <taxon>Pseudonocardiaceae</taxon>
        <taxon>Haloechinothrix</taxon>
    </lineage>
</organism>
<dbReference type="SUPFAM" id="SSF54427">
    <property type="entry name" value="NTF2-like"/>
    <property type="match status" value="1"/>
</dbReference>
<dbReference type="RefSeq" id="WP_345403197.1">
    <property type="nucleotide sequence ID" value="NZ_BAABLA010000113.1"/>
</dbReference>
<dbReference type="PRINTS" id="PR00411">
    <property type="entry name" value="PNDRDTASEI"/>
</dbReference>
<evidence type="ECO:0000313" key="2">
    <source>
        <dbReference type="EMBL" id="MFC6868920.1"/>
    </source>
</evidence>
<reference evidence="3" key="1">
    <citation type="journal article" date="2019" name="Int. J. Syst. Evol. Microbiol.">
        <title>The Global Catalogue of Microorganisms (GCM) 10K type strain sequencing project: providing services to taxonomists for standard genome sequencing and annotation.</title>
        <authorList>
            <consortium name="The Broad Institute Genomics Platform"/>
            <consortium name="The Broad Institute Genome Sequencing Center for Infectious Disease"/>
            <person name="Wu L."/>
            <person name="Ma J."/>
        </authorList>
    </citation>
    <scope>NUCLEOTIDE SEQUENCE [LARGE SCALE GENOMIC DNA]</scope>
    <source>
        <strain evidence="3">KCTC 32255</strain>
    </source>
</reference>